<dbReference type="SUPFAM" id="SSF46785">
    <property type="entry name" value="Winged helix' DNA-binding domain"/>
    <property type="match status" value="1"/>
</dbReference>
<dbReference type="PANTHER" id="PTHR37318:SF1">
    <property type="entry name" value="BSL7504 PROTEIN"/>
    <property type="match status" value="1"/>
</dbReference>
<organism evidence="2 3">
    <name type="scientific">Streptomyces fodineus</name>
    <dbReference type="NCBI Taxonomy" id="1904616"/>
    <lineage>
        <taxon>Bacteria</taxon>
        <taxon>Bacillati</taxon>
        <taxon>Actinomycetota</taxon>
        <taxon>Actinomycetes</taxon>
        <taxon>Kitasatosporales</taxon>
        <taxon>Streptomycetaceae</taxon>
        <taxon>Streptomyces</taxon>
    </lineage>
</organism>
<dbReference type="Gene3D" id="1.10.10.10">
    <property type="entry name" value="Winged helix-like DNA-binding domain superfamily/Winged helix DNA-binding domain"/>
    <property type="match status" value="1"/>
</dbReference>
<gene>
    <name evidence="2" type="ORF">BFF78_20670</name>
</gene>
<dbReference type="KEGG" id="spun:BFF78_20670"/>
<accession>A0A1D7YCD1</accession>
<feature type="domain" description="Winged helix DNA-binding" evidence="1">
    <location>
        <begin position="21"/>
        <end position="98"/>
    </location>
</feature>
<name>A0A1D7YCD1_9ACTN</name>
<evidence type="ECO:0000259" key="1">
    <source>
        <dbReference type="Pfam" id="PF13601"/>
    </source>
</evidence>
<dbReference type="Proteomes" id="UP000094960">
    <property type="component" value="Chromosome"/>
</dbReference>
<sequence length="121" mass="12936">MTGPGHGTPPTLDRELHHPTRLALAAYLSACGEAEFAVLRDYCQVSDSTLSKTLTALEKAGYVGIRKGYLGKRPRTWAALTLTGRRALARHLAALEEIAATARRAAATCAEPENTPEHPGT</sequence>
<dbReference type="InterPro" id="IPR036388">
    <property type="entry name" value="WH-like_DNA-bd_sf"/>
</dbReference>
<protein>
    <submittedName>
        <fullName evidence="2">MarR family transcriptional regulator</fullName>
    </submittedName>
</protein>
<dbReference type="InterPro" id="IPR036390">
    <property type="entry name" value="WH_DNA-bd_sf"/>
</dbReference>
<dbReference type="Pfam" id="PF13601">
    <property type="entry name" value="HTH_34"/>
    <property type="match status" value="1"/>
</dbReference>
<evidence type="ECO:0000313" key="2">
    <source>
        <dbReference type="EMBL" id="AOR33156.1"/>
    </source>
</evidence>
<dbReference type="PANTHER" id="PTHR37318">
    <property type="entry name" value="BSL7504 PROTEIN"/>
    <property type="match status" value="1"/>
</dbReference>
<keyword evidence="3" id="KW-1185">Reference proteome</keyword>
<dbReference type="RefSeq" id="WP_069779736.1">
    <property type="nucleotide sequence ID" value="NZ_CP017248.1"/>
</dbReference>
<evidence type="ECO:0000313" key="3">
    <source>
        <dbReference type="Proteomes" id="UP000094960"/>
    </source>
</evidence>
<dbReference type="EMBL" id="CP017248">
    <property type="protein sequence ID" value="AOR33156.1"/>
    <property type="molecule type" value="Genomic_DNA"/>
</dbReference>
<reference evidence="3" key="1">
    <citation type="submission" date="2016-09" db="EMBL/GenBank/DDBJ databases">
        <title>Streptomyces puniciscabiei strain:TW1S1 Genome sequencing and assembly.</title>
        <authorList>
            <person name="Kim M.-K."/>
            <person name="Kim S.B."/>
        </authorList>
    </citation>
    <scope>NUCLEOTIDE SEQUENCE [LARGE SCALE GENOMIC DNA]</scope>
    <source>
        <strain evidence="3">TW1S1</strain>
    </source>
</reference>
<dbReference type="InterPro" id="IPR027395">
    <property type="entry name" value="WH_DNA-bd_dom"/>
</dbReference>
<dbReference type="AlphaFoldDB" id="A0A1D7YCD1"/>
<proteinExistence type="predicted"/>